<feature type="compositionally biased region" description="Polar residues" evidence="1">
    <location>
        <begin position="53"/>
        <end position="66"/>
    </location>
</feature>
<reference evidence="3" key="1">
    <citation type="submission" date="2016-10" db="EMBL/GenBank/DDBJ databases">
        <title>Sequence of Gallionella enrichment culture.</title>
        <authorList>
            <person name="Poehlein A."/>
            <person name="Muehling M."/>
            <person name="Daniel R."/>
        </authorList>
    </citation>
    <scope>NUCLEOTIDE SEQUENCE</scope>
</reference>
<protein>
    <submittedName>
        <fullName evidence="3">Uncharacterized protein</fullName>
    </submittedName>
</protein>
<evidence type="ECO:0000256" key="2">
    <source>
        <dbReference type="SAM" id="Phobius"/>
    </source>
</evidence>
<proteinExistence type="predicted"/>
<evidence type="ECO:0000256" key="1">
    <source>
        <dbReference type="SAM" id="MobiDB-lite"/>
    </source>
</evidence>
<feature type="transmembrane region" description="Helical" evidence="2">
    <location>
        <begin position="89"/>
        <end position="109"/>
    </location>
</feature>
<keyword evidence="2" id="KW-0812">Transmembrane</keyword>
<dbReference type="AlphaFoldDB" id="A0A1J5PT55"/>
<sequence>MVSHLVKLPLRAIALRVIAATALTLTGVAPAIASQTTPAPATSAVNIAAGTPSPASNEPNETQNRPNVGDDSPRSHEFGETRNLLSDEAGLIALALAAVLGAAAAILVMRARRKSSLY</sequence>
<feature type="region of interest" description="Disordered" evidence="1">
    <location>
        <begin position="35"/>
        <end position="81"/>
    </location>
</feature>
<accession>A0A1J5PT55</accession>
<evidence type="ECO:0000313" key="3">
    <source>
        <dbReference type="EMBL" id="OIQ74673.1"/>
    </source>
</evidence>
<comment type="caution">
    <text evidence="3">The sequence shown here is derived from an EMBL/GenBank/DDBJ whole genome shotgun (WGS) entry which is preliminary data.</text>
</comment>
<dbReference type="EMBL" id="MLJW01002423">
    <property type="protein sequence ID" value="OIQ74673.1"/>
    <property type="molecule type" value="Genomic_DNA"/>
</dbReference>
<organism evidence="3">
    <name type="scientific">mine drainage metagenome</name>
    <dbReference type="NCBI Taxonomy" id="410659"/>
    <lineage>
        <taxon>unclassified sequences</taxon>
        <taxon>metagenomes</taxon>
        <taxon>ecological metagenomes</taxon>
    </lineage>
</organism>
<keyword evidence="2" id="KW-1133">Transmembrane helix</keyword>
<feature type="compositionally biased region" description="Low complexity" evidence="1">
    <location>
        <begin position="35"/>
        <end position="44"/>
    </location>
</feature>
<keyword evidence="2" id="KW-0472">Membrane</keyword>
<name>A0A1J5PT55_9ZZZZ</name>
<gene>
    <name evidence="3" type="ORF">GALL_436700</name>
</gene>
<feature type="compositionally biased region" description="Basic and acidic residues" evidence="1">
    <location>
        <begin position="71"/>
        <end position="80"/>
    </location>
</feature>